<comment type="caution">
    <text evidence="6">The sequence shown here is derived from an EMBL/GenBank/DDBJ whole genome shotgun (WGS) entry which is preliminary data.</text>
</comment>
<dbReference type="SUPFAM" id="SSF46689">
    <property type="entry name" value="Homeodomain-like"/>
    <property type="match status" value="1"/>
</dbReference>
<dbReference type="InterPro" id="IPR018060">
    <property type="entry name" value="HTH_AraC"/>
</dbReference>
<evidence type="ECO:0000256" key="3">
    <source>
        <dbReference type="ARBA" id="ARBA00023163"/>
    </source>
</evidence>
<dbReference type="InterPro" id="IPR018062">
    <property type="entry name" value="HTH_AraC-typ_CS"/>
</dbReference>
<dbReference type="PANTHER" id="PTHR46796">
    <property type="entry name" value="HTH-TYPE TRANSCRIPTIONAL ACTIVATOR RHAS-RELATED"/>
    <property type="match status" value="1"/>
</dbReference>
<dbReference type="RefSeq" id="WP_405286829.1">
    <property type="nucleotide sequence ID" value="NZ_JBBHLI010000005.1"/>
</dbReference>
<feature type="domain" description="HTH araC/xylS-type" evidence="5">
    <location>
        <begin position="159"/>
        <end position="260"/>
    </location>
</feature>
<proteinExistence type="predicted"/>
<sequence>MLIDLDEAGRGRASQRRIRPPADARSWLEYGWIQRHEPPPDAAPHPWRVVPDTAAHVLVHGYPDRRTRALVVGPRSEGIDLDLSRRRWTVGLRLRPGMVPALLGDRADDWVDGGVPLEAVVPPPLRGSTRDLDGCPPPTLALALASVVGAALRRVEPHWSVSAFLRTARSAPTAAPVEWIAARMGLSPRTLRALLRRELGLGPRTVLRIGRVQAAARRIVDAPDAALSRIAHASGFSDHSHLCREFARLMGEPPSGYQGRARRGDRPAETFKVPGPGACDRERRFRSPQEPR</sequence>
<evidence type="ECO:0000313" key="6">
    <source>
        <dbReference type="EMBL" id="MEK9501339.1"/>
    </source>
</evidence>
<keyword evidence="3" id="KW-0804">Transcription</keyword>
<gene>
    <name evidence="6" type="ORF">WI372_10165</name>
</gene>
<keyword evidence="7" id="KW-1185">Reference proteome</keyword>
<evidence type="ECO:0000256" key="4">
    <source>
        <dbReference type="SAM" id="MobiDB-lite"/>
    </source>
</evidence>
<dbReference type="PROSITE" id="PS01124">
    <property type="entry name" value="HTH_ARAC_FAMILY_2"/>
    <property type="match status" value="1"/>
</dbReference>
<feature type="compositionally biased region" description="Basic and acidic residues" evidence="4">
    <location>
        <begin position="279"/>
        <end position="292"/>
    </location>
</feature>
<evidence type="ECO:0000313" key="7">
    <source>
        <dbReference type="Proteomes" id="UP001484239"/>
    </source>
</evidence>
<accession>A0ABU9E9J3</accession>
<dbReference type="PROSITE" id="PS00041">
    <property type="entry name" value="HTH_ARAC_FAMILY_1"/>
    <property type="match status" value="1"/>
</dbReference>
<evidence type="ECO:0000256" key="2">
    <source>
        <dbReference type="ARBA" id="ARBA00023125"/>
    </source>
</evidence>
<dbReference type="SMART" id="SM00342">
    <property type="entry name" value="HTH_ARAC"/>
    <property type="match status" value="1"/>
</dbReference>
<dbReference type="Pfam" id="PF20240">
    <property type="entry name" value="DUF6597"/>
    <property type="match status" value="1"/>
</dbReference>
<dbReference type="InterPro" id="IPR050204">
    <property type="entry name" value="AraC_XylS_family_regulators"/>
</dbReference>
<reference evidence="6 7" key="1">
    <citation type="submission" date="2024-02" db="EMBL/GenBank/DDBJ databases">
        <title>A novel Gemmatimonadota bacterium.</title>
        <authorList>
            <person name="Du Z.-J."/>
            <person name="Ye Y.-Q."/>
        </authorList>
    </citation>
    <scope>NUCLEOTIDE SEQUENCE [LARGE SCALE GENOMIC DNA]</scope>
    <source>
        <strain evidence="6 7">DH-20</strain>
    </source>
</reference>
<dbReference type="InterPro" id="IPR046532">
    <property type="entry name" value="DUF6597"/>
</dbReference>
<name>A0ABU9E9J3_9BACT</name>
<evidence type="ECO:0000259" key="5">
    <source>
        <dbReference type="PROSITE" id="PS01124"/>
    </source>
</evidence>
<keyword evidence="2" id="KW-0238">DNA-binding</keyword>
<evidence type="ECO:0000256" key="1">
    <source>
        <dbReference type="ARBA" id="ARBA00023015"/>
    </source>
</evidence>
<dbReference type="Proteomes" id="UP001484239">
    <property type="component" value="Unassembled WGS sequence"/>
</dbReference>
<dbReference type="EMBL" id="JBBHLI010000005">
    <property type="protein sequence ID" value="MEK9501339.1"/>
    <property type="molecule type" value="Genomic_DNA"/>
</dbReference>
<keyword evidence="1" id="KW-0805">Transcription regulation</keyword>
<protein>
    <submittedName>
        <fullName evidence="6">Helix-turn-helix domain-containing protein</fullName>
    </submittedName>
</protein>
<dbReference type="Pfam" id="PF12833">
    <property type="entry name" value="HTH_18"/>
    <property type="match status" value="1"/>
</dbReference>
<dbReference type="Gene3D" id="1.10.10.60">
    <property type="entry name" value="Homeodomain-like"/>
    <property type="match status" value="1"/>
</dbReference>
<dbReference type="InterPro" id="IPR009057">
    <property type="entry name" value="Homeodomain-like_sf"/>
</dbReference>
<organism evidence="6 7">
    <name type="scientific">Gaopeijia maritima</name>
    <dbReference type="NCBI Taxonomy" id="3119007"/>
    <lineage>
        <taxon>Bacteria</taxon>
        <taxon>Pseudomonadati</taxon>
        <taxon>Gemmatimonadota</taxon>
        <taxon>Longimicrobiia</taxon>
        <taxon>Gaopeijiales</taxon>
        <taxon>Gaopeijiaceae</taxon>
        <taxon>Gaopeijia</taxon>
    </lineage>
</organism>
<feature type="region of interest" description="Disordered" evidence="4">
    <location>
        <begin position="253"/>
        <end position="292"/>
    </location>
</feature>